<comment type="caution">
    <text evidence="11">The sequence shown here is derived from an EMBL/GenBank/DDBJ whole genome shotgun (WGS) entry which is preliminary data.</text>
</comment>
<dbReference type="InterPro" id="IPR001789">
    <property type="entry name" value="Sig_transdc_resp-reg_receiver"/>
</dbReference>
<gene>
    <name evidence="11" type="ORF">ACFO1S_25865</name>
</gene>
<dbReference type="CDD" id="cd17536">
    <property type="entry name" value="REC_YesN-like"/>
    <property type="match status" value="1"/>
</dbReference>
<keyword evidence="7" id="KW-0804">Transcription</keyword>
<dbReference type="PRINTS" id="PR00032">
    <property type="entry name" value="HTHARAC"/>
</dbReference>
<dbReference type="PANTHER" id="PTHR42713">
    <property type="entry name" value="HISTIDINE KINASE-RELATED"/>
    <property type="match status" value="1"/>
</dbReference>
<evidence type="ECO:0000259" key="9">
    <source>
        <dbReference type="PROSITE" id="PS01124"/>
    </source>
</evidence>
<dbReference type="Proteomes" id="UP001595755">
    <property type="component" value="Unassembled WGS sequence"/>
</dbReference>
<dbReference type="SUPFAM" id="SSF46689">
    <property type="entry name" value="Homeodomain-like"/>
    <property type="match status" value="1"/>
</dbReference>
<dbReference type="PANTHER" id="PTHR42713:SF3">
    <property type="entry name" value="TRANSCRIPTIONAL REGULATORY PROTEIN HPTR"/>
    <property type="match status" value="1"/>
</dbReference>
<evidence type="ECO:0000256" key="4">
    <source>
        <dbReference type="ARBA" id="ARBA00023012"/>
    </source>
</evidence>
<organism evidence="11 12">
    <name type="scientific">Cohnella boryungensis</name>
    <dbReference type="NCBI Taxonomy" id="768479"/>
    <lineage>
        <taxon>Bacteria</taxon>
        <taxon>Bacillati</taxon>
        <taxon>Bacillota</taxon>
        <taxon>Bacilli</taxon>
        <taxon>Bacillales</taxon>
        <taxon>Paenibacillaceae</taxon>
        <taxon>Cohnella</taxon>
    </lineage>
</organism>
<sequence>MYKYIVVDDEILIRRGMLKKIRTADFGERLVFAGEANNGEDALALIQSADPDIVITDMRMPEMDGKLLLQTLQQHYPHKKIIVVSGYSDYEYMKEAISAKAVGYLLKPFSREEIREALSKAIATLDAERSALEQLEHRENEKQVISYDADLQSLGHLILGLHRKEKLPTFRSTRLMEVAEAKRYVLLAAYSSDEFAPYSGQADVPYVYVPHVQQDHMALYVFYSAEAGEALLRAAAAVAAAIAAELPGRPRLGISGEKDSLGGLFEAYEETVEALNGIRVGENGPVVSAFGGGEKPAAAAEAWERMDELLFFIESGNAAKTTEWTVKLFEHYAEMPDLTLGEVKGECRLLVQEVRGLLHRNFHIDGNQSPSSSFEAALSGFFDAEAIQAYLSNVLPSIAEMMNGHNLYSSEQVVDNIKAYIHNNSNKVLTLDKISSLFFLNPSYCSFLFKEKTGINFIDYVNQVRIDKAKALLGGTDDKVYKIAKSLGYDNTKYFFRVFKKLTGFTPEEYRTNAAKASAEGTRRDGAPADA</sequence>
<evidence type="ECO:0000259" key="10">
    <source>
        <dbReference type="PROSITE" id="PS50110"/>
    </source>
</evidence>
<proteinExistence type="predicted"/>
<reference evidence="12" key="1">
    <citation type="journal article" date="2019" name="Int. J. Syst. Evol. Microbiol.">
        <title>The Global Catalogue of Microorganisms (GCM) 10K type strain sequencing project: providing services to taxonomists for standard genome sequencing and annotation.</title>
        <authorList>
            <consortium name="The Broad Institute Genomics Platform"/>
            <consortium name="The Broad Institute Genome Sequencing Center for Infectious Disease"/>
            <person name="Wu L."/>
            <person name="Ma J."/>
        </authorList>
    </citation>
    <scope>NUCLEOTIDE SEQUENCE [LARGE SCALE GENOMIC DNA]</scope>
    <source>
        <strain evidence="12">CGMCC 4.1641</strain>
    </source>
</reference>
<evidence type="ECO:0000313" key="12">
    <source>
        <dbReference type="Proteomes" id="UP001595755"/>
    </source>
</evidence>
<keyword evidence="2" id="KW-0963">Cytoplasm</keyword>
<feature type="domain" description="Response regulatory" evidence="10">
    <location>
        <begin position="3"/>
        <end position="122"/>
    </location>
</feature>
<protein>
    <submittedName>
        <fullName evidence="11">Response regulator</fullName>
    </submittedName>
</protein>
<keyword evidence="6" id="KW-0238">DNA-binding</keyword>
<keyword evidence="4" id="KW-0902">Two-component regulatory system</keyword>
<dbReference type="RefSeq" id="WP_378127825.1">
    <property type="nucleotide sequence ID" value="NZ_JBHSED010000067.1"/>
</dbReference>
<dbReference type="InterPro" id="IPR011006">
    <property type="entry name" value="CheY-like_superfamily"/>
</dbReference>
<evidence type="ECO:0000313" key="11">
    <source>
        <dbReference type="EMBL" id="MFC4306852.1"/>
    </source>
</evidence>
<dbReference type="SUPFAM" id="SSF52172">
    <property type="entry name" value="CheY-like"/>
    <property type="match status" value="1"/>
</dbReference>
<dbReference type="PROSITE" id="PS01124">
    <property type="entry name" value="HTH_ARAC_FAMILY_2"/>
    <property type="match status" value="1"/>
</dbReference>
<dbReference type="InterPro" id="IPR018060">
    <property type="entry name" value="HTH_AraC"/>
</dbReference>
<dbReference type="Gene3D" id="1.10.10.60">
    <property type="entry name" value="Homeodomain-like"/>
    <property type="match status" value="2"/>
</dbReference>
<dbReference type="Pfam" id="PF00072">
    <property type="entry name" value="Response_reg"/>
    <property type="match status" value="1"/>
</dbReference>
<keyword evidence="12" id="KW-1185">Reference proteome</keyword>
<evidence type="ECO:0000256" key="1">
    <source>
        <dbReference type="ARBA" id="ARBA00004496"/>
    </source>
</evidence>
<accession>A0ABV8SIZ7</accession>
<feature type="domain" description="HTH araC/xylS-type" evidence="9">
    <location>
        <begin position="415"/>
        <end position="513"/>
    </location>
</feature>
<dbReference type="SMART" id="SM00342">
    <property type="entry name" value="HTH_ARAC"/>
    <property type="match status" value="1"/>
</dbReference>
<dbReference type="SMART" id="SM00448">
    <property type="entry name" value="REC"/>
    <property type="match status" value="1"/>
</dbReference>
<evidence type="ECO:0000256" key="3">
    <source>
        <dbReference type="ARBA" id="ARBA00022553"/>
    </source>
</evidence>
<dbReference type="EMBL" id="JBHSED010000067">
    <property type="protein sequence ID" value="MFC4306852.1"/>
    <property type="molecule type" value="Genomic_DNA"/>
</dbReference>
<name>A0ABV8SIZ7_9BACL</name>
<feature type="modified residue" description="4-aspartylphosphate" evidence="8">
    <location>
        <position position="57"/>
    </location>
</feature>
<evidence type="ECO:0000256" key="7">
    <source>
        <dbReference type="ARBA" id="ARBA00023163"/>
    </source>
</evidence>
<dbReference type="Pfam" id="PF12833">
    <property type="entry name" value="HTH_18"/>
    <property type="match status" value="1"/>
</dbReference>
<comment type="subcellular location">
    <subcellularLocation>
        <location evidence="1">Cytoplasm</location>
    </subcellularLocation>
</comment>
<evidence type="ECO:0000256" key="8">
    <source>
        <dbReference type="PROSITE-ProRule" id="PRU00169"/>
    </source>
</evidence>
<dbReference type="InterPro" id="IPR051552">
    <property type="entry name" value="HptR"/>
</dbReference>
<evidence type="ECO:0000256" key="5">
    <source>
        <dbReference type="ARBA" id="ARBA00023015"/>
    </source>
</evidence>
<dbReference type="Gene3D" id="3.40.50.2300">
    <property type="match status" value="1"/>
</dbReference>
<evidence type="ECO:0000256" key="2">
    <source>
        <dbReference type="ARBA" id="ARBA00022490"/>
    </source>
</evidence>
<evidence type="ECO:0000256" key="6">
    <source>
        <dbReference type="ARBA" id="ARBA00023125"/>
    </source>
</evidence>
<keyword evidence="3 8" id="KW-0597">Phosphoprotein</keyword>
<dbReference type="InterPro" id="IPR009057">
    <property type="entry name" value="Homeodomain-like_sf"/>
</dbReference>
<dbReference type="PROSITE" id="PS50110">
    <property type="entry name" value="RESPONSE_REGULATORY"/>
    <property type="match status" value="1"/>
</dbReference>
<keyword evidence="5" id="KW-0805">Transcription regulation</keyword>
<dbReference type="InterPro" id="IPR020449">
    <property type="entry name" value="Tscrpt_reg_AraC-type_HTH"/>
</dbReference>